<organism evidence="3 4">
    <name type="scientific">Clostridium aciditolerans</name>
    <dbReference type="NCBI Taxonomy" id="339861"/>
    <lineage>
        <taxon>Bacteria</taxon>
        <taxon>Bacillati</taxon>
        <taxon>Bacillota</taxon>
        <taxon>Clostridia</taxon>
        <taxon>Eubacteriales</taxon>
        <taxon>Clostridiaceae</taxon>
        <taxon>Clostridium</taxon>
    </lineage>
</organism>
<feature type="compositionally biased region" description="Acidic residues" evidence="2">
    <location>
        <begin position="22"/>
        <end position="39"/>
    </location>
</feature>
<protein>
    <submittedName>
        <fullName evidence="3">Uncharacterized protein</fullName>
    </submittedName>
</protein>
<sequence length="216" mass="25086">MVAKKSIFEKLKLVEKIDGENETELNEEAASIEESNQQDENEKNEDHIENSNNFNVKATNTLVNDNKKVGNTYMDRNIDINKVLSIEEIYGKFSLENDSTKTVFVIDEFFKALPGNLPREVRKQSVINIIKASGKDIDLILRDGESRANILNNHLKEFSKKTEDSVTGYQMQIQQLMKEIEQLKNRINEREQLRLEQKSIIEFEMQRIDCIMQSVE</sequence>
<evidence type="ECO:0000313" key="3">
    <source>
        <dbReference type="EMBL" id="MBI6873704.1"/>
    </source>
</evidence>
<proteinExistence type="predicted"/>
<feature type="compositionally biased region" description="Basic and acidic residues" evidence="2">
    <location>
        <begin position="40"/>
        <end position="49"/>
    </location>
</feature>
<gene>
    <name evidence="3" type="ORF">I6U51_13440</name>
</gene>
<evidence type="ECO:0000256" key="1">
    <source>
        <dbReference type="SAM" id="Coils"/>
    </source>
</evidence>
<feature type="coiled-coil region" evidence="1">
    <location>
        <begin position="166"/>
        <end position="196"/>
    </location>
</feature>
<dbReference type="EMBL" id="JAEEGB010000015">
    <property type="protein sequence ID" value="MBI6873704.1"/>
    <property type="molecule type" value="Genomic_DNA"/>
</dbReference>
<keyword evidence="4" id="KW-1185">Reference proteome</keyword>
<accession>A0A934M1U8</accession>
<dbReference type="AlphaFoldDB" id="A0A934M1U8"/>
<evidence type="ECO:0000256" key="2">
    <source>
        <dbReference type="SAM" id="MobiDB-lite"/>
    </source>
</evidence>
<reference evidence="3" key="1">
    <citation type="submission" date="2020-12" db="EMBL/GenBank/DDBJ databases">
        <title>Clostridium thailandense sp. nov., a novel acetogenic bacterium isolated from peat land soil in Thailand.</title>
        <authorList>
            <person name="Chaikitkaew S."/>
            <person name="Birkeland N.K."/>
        </authorList>
    </citation>
    <scope>NUCLEOTIDE SEQUENCE</scope>
    <source>
        <strain evidence="3">DSM 17425</strain>
    </source>
</reference>
<dbReference type="Proteomes" id="UP000622687">
    <property type="component" value="Unassembled WGS sequence"/>
</dbReference>
<name>A0A934M1U8_9CLOT</name>
<dbReference type="RefSeq" id="WP_211143133.1">
    <property type="nucleotide sequence ID" value="NZ_JAEEGB010000015.1"/>
</dbReference>
<keyword evidence="1" id="KW-0175">Coiled coil</keyword>
<comment type="caution">
    <text evidence="3">The sequence shown here is derived from an EMBL/GenBank/DDBJ whole genome shotgun (WGS) entry which is preliminary data.</text>
</comment>
<evidence type="ECO:0000313" key="4">
    <source>
        <dbReference type="Proteomes" id="UP000622687"/>
    </source>
</evidence>
<feature type="region of interest" description="Disordered" evidence="2">
    <location>
        <begin position="22"/>
        <end position="52"/>
    </location>
</feature>